<gene>
    <name evidence="11" type="ORF">CV103_01345</name>
</gene>
<dbReference type="PANTHER" id="PTHR43734:SF3">
    <property type="entry name" value="B-CAROTENE KETOLASE"/>
    <property type="match status" value="1"/>
</dbReference>
<evidence type="ECO:0000256" key="2">
    <source>
        <dbReference type="ARBA" id="ARBA00004829"/>
    </source>
</evidence>
<comment type="pathway">
    <text evidence="2 9">Carotenoid biosynthesis.</text>
</comment>
<dbReference type="FunFam" id="3.50.50.60:FF:000378">
    <property type="entry name" value="Phytoene desaturase"/>
    <property type="match status" value="1"/>
</dbReference>
<comment type="similarity">
    <text evidence="3 9">Belongs to the carotenoid/retinoid oxidoreductase family.</text>
</comment>
<dbReference type="InterPro" id="IPR002937">
    <property type="entry name" value="Amino_oxidase"/>
</dbReference>
<dbReference type="EMBL" id="PHHF01000005">
    <property type="protein sequence ID" value="PTD27572.1"/>
    <property type="molecule type" value="Genomic_DNA"/>
</dbReference>
<sequence>MRTAAVIGAGFGGLALAIRLQSAGVDTTLIEGRDQPGGRAYAWEKGGFIFDAGPTIITDPDCLRELWALSGRVMDADVSLLPVSPYYRLNWPDGTSFDHAADEAQLMREIARISPADAAGYQQFLQYAAGTYAKGYLEFGHVPFLDMGAMAKALPMMARYQAWRSLHAMVSRYVKDEKLRQAFSFQTLMLGGNPFTATALYALIHKLEKDGGLWFPRGGTNRLVAAMAAHFQRLGGTLRLGDPVVRIETLGDAATGLATASGWHQEFGAIASNADPVHSYRDLLGHTVRGQKAARALEAKRHSPSAFILHFGVKGSWPGIPHHMILFGPRYEGLLKDIFEHGVLAEDMLILLNHPTVTDPSLAPEGCSAFQAVVPVPHLGKLPIDWNRTGPILAQRILAEIERRLMPGLADRVMTMFHYMPTDFAADLNAHMGTGYGLEPTLLQGGWLRVHNRDDRIANLYFAGAATHPGAGIPGVLGSAKATAALMLADMA</sequence>
<dbReference type="AlphaFoldDB" id="A0A2T4I7Z8"/>
<keyword evidence="4" id="KW-0285">Flavoprotein</keyword>
<evidence type="ECO:0000256" key="4">
    <source>
        <dbReference type="ARBA" id="ARBA00022630"/>
    </source>
</evidence>
<dbReference type="RefSeq" id="WP_015458304.1">
    <property type="nucleotide sequence ID" value="NZ_PHHF01000005.1"/>
</dbReference>
<keyword evidence="7 9" id="KW-0560">Oxidoreductase</keyword>
<organism evidence="11 12">
    <name type="scientific">Edaphosphingomonas fennica</name>
    <dbReference type="NCBI Taxonomy" id="114404"/>
    <lineage>
        <taxon>Bacteria</taxon>
        <taxon>Pseudomonadati</taxon>
        <taxon>Pseudomonadota</taxon>
        <taxon>Alphaproteobacteria</taxon>
        <taxon>Sphingomonadales</taxon>
        <taxon>Rhizorhabdaceae</taxon>
        <taxon>Edaphosphingomonas</taxon>
    </lineage>
</organism>
<evidence type="ECO:0000313" key="12">
    <source>
        <dbReference type="Proteomes" id="UP000241206"/>
    </source>
</evidence>
<comment type="cofactor">
    <cofactor evidence="1">
        <name>FAD</name>
        <dbReference type="ChEBI" id="CHEBI:57692"/>
    </cofactor>
</comment>
<proteinExistence type="inferred from homology"/>
<keyword evidence="6" id="KW-0274">FAD</keyword>
<keyword evidence="12" id="KW-1185">Reference proteome</keyword>
<evidence type="ECO:0000313" key="11">
    <source>
        <dbReference type="EMBL" id="PTD27572.1"/>
    </source>
</evidence>
<comment type="caution">
    <text evidence="11">The sequence shown here is derived from an EMBL/GenBank/DDBJ whole genome shotgun (WGS) entry which is preliminary data.</text>
</comment>
<evidence type="ECO:0000256" key="6">
    <source>
        <dbReference type="ARBA" id="ARBA00022827"/>
    </source>
</evidence>
<dbReference type="Pfam" id="PF01593">
    <property type="entry name" value="Amino_oxidase"/>
    <property type="match status" value="1"/>
</dbReference>
<dbReference type="SUPFAM" id="SSF51905">
    <property type="entry name" value="FAD/NAD(P)-binding domain"/>
    <property type="match status" value="1"/>
</dbReference>
<dbReference type="GO" id="GO:0016491">
    <property type="term" value="F:oxidoreductase activity"/>
    <property type="evidence" value="ECO:0007669"/>
    <property type="project" value="UniProtKB-KW"/>
</dbReference>
<feature type="domain" description="Amine oxidase" evidence="10">
    <location>
        <begin position="12"/>
        <end position="488"/>
    </location>
</feature>
<evidence type="ECO:0000256" key="8">
    <source>
        <dbReference type="ARBA" id="ARBA00031986"/>
    </source>
</evidence>
<protein>
    <recommendedName>
        <fullName evidence="8">Phytoene dehydrogenase</fullName>
    </recommendedName>
</protein>
<dbReference type="InterPro" id="IPR036188">
    <property type="entry name" value="FAD/NAD-bd_sf"/>
</dbReference>
<keyword evidence="5 9" id="KW-0125">Carotenoid biosynthesis</keyword>
<accession>A0A2T4I7Z8</accession>
<evidence type="ECO:0000256" key="1">
    <source>
        <dbReference type="ARBA" id="ARBA00001974"/>
    </source>
</evidence>
<dbReference type="NCBIfam" id="TIGR02734">
    <property type="entry name" value="crtI_fam"/>
    <property type="match status" value="1"/>
</dbReference>
<dbReference type="Gene3D" id="3.50.50.60">
    <property type="entry name" value="FAD/NAD(P)-binding domain"/>
    <property type="match status" value="3"/>
</dbReference>
<dbReference type="InterPro" id="IPR014105">
    <property type="entry name" value="Carotenoid/retinoid_OxRdtase"/>
</dbReference>
<evidence type="ECO:0000256" key="9">
    <source>
        <dbReference type="RuleBase" id="RU362075"/>
    </source>
</evidence>
<dbReference type="PANTHER" id="PTHR43734">
    <property type="entry name" value="PHYTOENE DESATURASE"/>
    <property type="match status" value="1"/>
</dbReference>
<evidence type="ECO:0000256" key="7">
    <source>
        <dbReference type="ARBA" id="ARBA00023002"/>
    </source>
</evidence>
<dbReference type="GO" id="GO:0016117">
    <property type="term" value="P:carotenoid biosynthetic process"/>
    <property type="evidence" value="ECO:0007669"/>
    <property type="project" value="UniProtKB-KW"/>
</dbReference>
<reference evidence="11 12" key="1">
    <citation type="submission" date="2017-11" db="EMBL/GenBank/DDBJ databases">
        <title>Sphingomonas oleivorans sp. nov., isolated from oil-contaminated soil.</title>
        <authorList>
            <person name="Wang L."/>
            <person name="Chen L."/>
        </authorList>
    </citation>
    <scope>NUCLEOTIDE SEQUENCE [LARGE SCALE GENOMIC DNA]</scope>
    <source>
        <strain evidence="11 12">K101</strain>
    </source>
</reference>
<name>A0A2T4I7Z8_9SPHN</name>
<evidence type="ECO:0000256" key="3">
    <source>
        <dbReference type="ARBA" id="ARBA00006046"/>
    </source>
</evidence>
<dbReference type="Proteomes" id="UP000241206">
    <property type="component" value="Unassembled WGS sequence"/>
</dbReference>
<evidence type="ECO:0000256" key="5">
    <source>
        <dbReference type="ARBA" id="ARBA00022746"/>
    </source>
</evidence>
<evidence type="ECO:0000259" key="10">
    <source>
        <dbReference type="Pfam" id="PF01593"/>
    </source>
</evidence>